<dbReference type="InterPro" id="IPR012854">
    <property type="entry name" value="Cu_amine_oxidase-like_N"/>
</dbReference>
<evidence type="ECO:0000259" key="2">
    <source>
        <dbReference type="Pfam" id="PF07833"/>
    </source>
</evidence>
<reference evidence="3 4" key="2">
    <citation type="journal article" date="2008" name="Science">
        <title>Environmental genomics reveals a single-species ecosystem deep within Earth.</title>
        <authorList>
            <person name="Chivian D."/>
            <person name="Brodie E.L."/>
            <person name="Alm E.J."/>
            <person name="Culley D.E."/>
            <person name="Dehal P.S."/>
            <person name="Desantis T.Z."/>
            <person name="Gihring T.M."/>
            <person name="Lapidus A."/>
            <person name="Lin L.H."/>
            <person name="Lowry S.R."/>
            <person name="Moser D.P."/>
            <person name="Richardson P.M."/>
            <person name="Southam G."/>
            <person name="Wanger G."/>
            <person name="Pratt L.M."/>
            <person name="Andersen G.L."/>
            <person name="Hazen T.C."/>
            <person name="Brockman F.J."/>
            <person name="Arkin A.P."/>
            <person name="Onstott T.C."/>
        </authorList>
    </citation>
    <scope>NUCLEOTIDE SEQUENCE [LARGE SCALE GENOMIC DNA]</scope>
    <source>
        <strain evidence="3 4">MP104C</strain>
    </source>
</reference>
<dbReference type="HOGENOM" id="CLU_638928_0_0_9"/>
<organism evidence="3 4">
    <name type="scientific">Desulforudis audaxviator (strain MP104C)</name>
    <dbReference type="NCBI Taxonomy" id="477974"/>
    <lineage>
        <taxon>Bacteria</taxon>
        <taxon>Bacillati</taxon>
        <taxon>Bacillota</taxon>
        <taxon>Clostridia</taxon>
        <taxon>Thermoanaerobacterales</taxon>
        <taxon>Candidatus Desulforudaceae</taxon>
        <taxon>Candidatus Desulforudis</taxon>
    </lineage>
</organism>
<evidence type="ECO:0000313" key="4">
    <source>
        <dbReference type="Proteomes" id="UP000008544"/>
    </source>
</evidence>
<dbReference type="eggNOG" id="COG4632">
    <property type="taxonomic scope" value="Bacteria"/>
</dbReference>
<dbReference type="Pfam" id="PF07833">
    <property type="entry name" value="Cu_amine_oxidN1"/>
    <property type="match status" value="1"/>
</dbReference>
<dbReference type="AlphaFoldDB" id="B1I6F8"/>
<dbReference type="STRING" id="477974.Daud_2119"/>
<dbReference type="SUPFAM" id="SSF55383">
    <property type="entry name" value="Copper amine oxidase, domain N"/>
    <property type="match status" value="2"/>
</dbReference>
<feature type="signal peptide" evidence="1">
    <location>
        <begin position="1"/>
        <end position="24"/>
    </location>
</feature>
<dbReference type="Gene3D" id="3.30.457.10">
    <property type="entry name" value="Copper amine oxidase-like, N-terminal domain"/>
    <property type="match status" value="2"/>
</dbReference>
<dbReference type="InterPro" id="IPR036582">
    <property type="entry name" value="Mao_N_sf"/>
</dbReference>
<accession>B1I6F8</accession>
<dbReference type="RefSeq" id="WP_012303181.1">
    <property type="nucleotide sequence ID" value="NC_010424.1"/>
</dbReference>
<sequence>MRRFRRVTVVIVMAALAWSVFAGAAGGATTYQFLREQMWRAPQDNPVELGLLLVRIEPLLDGGHAALFALPKDFSLVLPNNTPSIEDPSVTMTIRPTAANEFLGEIRVPGIIPKATFLIPIQSAILSARSGDIEITITHLDGQLPSGVVVAGQVLPGEVTIQSGRVESIADGKSAVEITFRENMAGLLRKGSPIKLTLPEGFGWANAKGTLVSGEGLEVRPLVDGRVLELRTERESTRRTAFRVEAEVRVTDAAKAGAGEVRAKVEGLRDLSAGTILVAHYRAPEPEPKPLPKPEPKPEPVVSRTVVFTIGNDRYTSNGVTARMDVVPYLKDGRTYLPLRYVALSLGLGPGDIKWDGAARRAVLTGHGVTVQVTVGSRLLLVDGMKVEIDAAPELVPPGRIMLPYRSIAEAFGARVDWDGATRTVTMTR</sequence>
<keyword evidence="4" id="KW-1185">Reference proteome</keyword>
<proteinExistence type="predicted"/>
<evidence type="ECO:0000313" key="3">
    <source>
        <dbReference type="EMBL" id="ACA60606.1"/>
    </source>
</evidence>
<dbReference type="KEGG" id="dau:Daud_2119"/>
<name>B1I6F8_DESAP</name>
<evidence type="ECO:0000256" key="1">
    <source>
        <dbReference type="SAM" id="SignalP"/>
    </source>
</evidence>
<dbReference type="EMBL" id="CP000860">
    <property type="protein sequence ID" value="ACA60606.1"/>
    <property type="molecule type" value="Genomic_DNA"/>
</dbReference>
<dbReference type="Proteomes" id="UP000008544">
    <property type="component" value="Chromosome"/>
</dbReference>
<protein>
    <submittedName>
        <fullName evidence="3">Copper amine oxidase domain protein</fullName>
    </submittedName>
</protein>
<keyword evidence="1" id="KW-0732">Signal</keyword>
<feature type="domain" description="Copper amine oxidase-like N-terminal" evidence="2">
    <location>
        <begin position="317"/>
        <end position="426"/>
    </location>
</feature>
<feature type="chain" id="PRO_5002762767" evidence="1">
    <location>
        <begin position="25"/>
        <end position="429"/>
    </location>
</feature>
<dbReference type="OrthoDB" id="9816096at2"/>
<gene>
    <name evidence="3" type="ordered locus">Daud_2119</name>
</gene>
<reference evidence="4" key="1">
    <citation type="submission" date="2007-10" db="EMBL/GenBank/DDBJ databases">
        <title>Complete sequence of chromosome of Desulforudis audaxviator MP104C.</title>
        <authorList>
            <person name="Copeland A."/>
            <person name="Lucas S."/>
            <person name="Lapidus A."/>
            <person name="Barry K."/>
            <person name="Glavina del Rio T."/>
            <person name="Dalin E."/>
            <person name="Tice H."/>
            <person name="Bruce D."/>
            <person name="Pitluck S."/>
            <person name="Lowry S.R."/>
            <person name="Larimer F."/>
            <person name="Land M.L."/>
            <person name="Hauser L."/>
            <person name="Kyrpides N."/>
            <person name="Ivanova N.N."/>
            <person name="Richardson P."/>
        </authorList>
    </citation>
    <scope>NUCLEOTIDE SEQUENCE [LARGE SCALE GENOMIC DNA]</scope>
    <source>
        <strain evidence="4">MP104C</strain>
    </source>
</reference>